<dbReference type="Gene3D" id="2.60.120.200">
    <property type="match status" value="1"/>
</dbReference>
<dbReference type="RefSeq" id="WP_047676973.1">
    <property type="nucleotide sequence ID" value="NZ_CP017063.1"/>
</dbReference>
<dbReference type="Pfam" id="PF13731">
    <property type="entry name" value="WxL"/>
    <property type="match status" value="1"/>
</dbReference>
<dbReference type="EMBL" id="PKJX01000007">
    <property type="protein sequence ID" value="PLA55686.1"/>
    <property type="molecule type" value="Genomic_DNA"/>
</dbReference>
<evidence type="ECO:0000313" key="2">
    <source>
        <dbReference type="EMBL" id="PLA55686.1"/>
    </source>
</evidence>
<gene>
    <name evidence="2" type="ORF">CYJ91_11710</name>
</gene>
<dbReference type="InterPro" id="IPR013320">
    <property type="entry name" value="ConA-like_dom_sf"/>
</dbReference>
<reference evidence="2 3" key="1">
    <citation type="submission" date="2017-12" db="EMBL/GenBank/DDBJ databases">
        <title>Phylogenetic diversity of female urinary microbiome.</title>
        <authorList>
            <person name="Thomas-White K."/>
            <person name="Wolfe A.J."/>
        </authorList>
    </citation>
    <scope>NUCLEOTIDE SEQUENCE [LARGE SCALE GENOMIC DNA]</scope>
    <source>
        <strain evidence="2 3">UMB0004</strain>
    </source>
</reference>
<dbReference type="SUPFAM" id="SSF49899">
    <property type="entry name" value="Concanavalin A-like lectins/glucanases"/>
    <property type="match status" value="1"/>
</dbReference>
<name>A0AAP8IXX5_LACRH</name>
<organism evidence="2 3">
    <name type="scientific">Lacticaseibacillus rhamnosus</name>
    <name type="common">Lactobacillus rhamnosus</name>
    <dbReference type="NCBI Taxonomy" id="47715"/>
    <lineage>
        <taxon>Bacteria</taxon>
        <taxon>Bacillati</taxon>
        <taxon>Bacillota</taxon>
        <taxon>Bacilli</taxon>
        <taxon>Lactobacillales</taxon>
        <taxon>Lactobacillaceae</taxon>
        <taxon>Lacticaseibacillus</taxon>
    </lineage>
</organism>
<sequence>MKKKILVITCFAVMISIVLGPLQMVMSATSRWPSPGLGTQESYPIPDTGTFTSLNGIFSKIGSGQSQVIDVNTDTVGLEINPDKPNSIGAIWSNQSFVNLDKDFTLDMQVYLGNKNDKGADGLAFVLTSAKPGTLGNGKSSLGVWGISEKNDAKPDQIALTGIPKSFAIVIDTKKSVNPLTSGLDKHVHYANSIEQYIGSGYPSHASMYNIGAPFWQTELVFDNAIGKPTRYADGLNGRVTNDKWHNLIVSWQKADSGGGTLTYQLKGKANARSITWTEAEIGAIFGTTSTGTSNKELFLGFTSATNTTTDTSEPHLVAIKSLADFNDFKGAVTLKHGDEVVKQDTLLSIGDKLTYHYSINVENLNGLEWPVSQIELPKGKYFDYLKPDGKPAIAGDKLPVSIKVNGQTIPAEATVQADGNSAVMTSLGSLPKNTNSQLEFSVPAVVKNHTLTSNLLVDDDATGSLTGGTPTAETYNFTNTADQIGKTIKYVLAANPGAVTLKSVPSFVFEKIFQEGSEEATNVNPTVADFIQGIPGQKPFPTTLSELDLSKWLNTLDSKTPSQGATGKILSVTDTRPNKPGWHLQMSLSPFTLADGSYVLGDNGNTSGGKAEMVIAENKDNEAKVTEIARVRDNGNAVTVKNMAPGGSNWSLGTEEMQTQAFMSIQKTPSVRTGQYRSTVTWTLSDAPMP</sequence>
<accession>A0AAP8IXX5</accession>
<dbReference type="GeneID" id="69831089"/>
<dbReference type="AlphaFoldDB" id="A0AAP8IXX5"/>
<feature type="domain" description="WxL" evidence="1">
    <location>
        <begin position="496"/>
        <end position="689"/>
    </location>
</feature>
<evidence type="ECO:0000259" key="1">
    <source>
        <dbReference type="Pfam" id="PF13731"/>
    </source>
</evidence>
<dbReference type="InterPro" id="IPR027994">
    <property type="entry name" value="WxL_dom"/>
</dbReference>
<evidence type="ECO:0000313" key="3">
    <source>
        <dbReference type="Proteomes" id="UP000234212"/>
    </source>
</evidence>
<protein>
    <recommendedName>
        <fullName evidence="1">WxL domain-containing protein</fullName>
    </recommendedName>
</protein>
<dbReference type="Proteomes" id="UP000234212">
    <property type="component" value="Unassembled WGS sequence"/>
</dbReference>
<comment type="caution">
    <text evidence="2">The sequence shown here is derived from an EMBL/GenBank/DDBJ whole genome shotgun (WGS) entry which is preliminary data.</text>
</comment>
<proteinExistence type="predicted"/>